<keyword evidence="6 13" id="KW-0963">Cytoplasm</keyword>
<dbReference type="GO" id="GO:0032264">
    <property type="term" value="P:IMP salvage"/>
    <property type="evidence" value="ECO:0007669"/>
    <property type="project" value="UniProtKB-UniPathway"/>
</dbReference>
<dbReference type="GO" id="GO:0005829">
    <property type="term" value="C:cytosol"/>
    <property type="evidence" value="ECO:0007669"/>
    <property type="project" value="TreeGrafter"/>
</dbReference>
<dbReference type="Pfam" id="PF00156">
    <property type="entry name" value="Pribosyltran"/>
    <property type="match status" value="1"/>
</dbReference>
<dbReference type="AlphaFoldDB" id="A0A7S4K446"/>
<protein>
    <recommendedName>
        <fullName evidence="5 13">Hypoxanthine phosphoribosyltransferase</fullName>
        <ecNumber evidence="5 13">2.4.2.8</ecNumber>
    </recommendedName>
</protein>
<dbReference type="EC" id="2.4.2.8" evidence="5 13"/>
<name>A0A7S4K446_GUITH</name>
<dbReference type="GO" id="GO:0004422">
    <property type="term" value="F:hypoxanthine phosphoribosyltransferase activity"/>
    <property type="evidence" value="ECO:0007669"/>
    <property type="project" value="InterPro"/>
</dbReference>
<evidence type="ECO:0000313" key="15">
    <source>
        <dbReference type="EMBL" id="CAE2283414.1"/>
    </source>
</evidence>
<comment type="cofactor">
    <cofactor evidence="1 13">
        <name>Mg(2+)</name>
        <dbReference type="ChEBI" id="CHEBI:18420"/>
    </cofactor>
</comment>
<dbReference type="InterPro" id="IPR029057">
    <property type="entry name" value="PRTase-like"/>
</dbReference>
<evidence type="ECO:0000256" key="6">
    <source>
        <dbReference type="ARBA" id="ARBA00022490"/>
    </source>
</evidence>
<evidence type="ECO:0000256" key="9">
    <source>
        <dbReference type="ARBA" id="ARBA00022723"/>
    </source>
</evidence>
<gene>
    <name evidence="15" type="ORF">GTHE00462_LOCUS9550</name>
</gene>
<comment type="subcellular location">
    <subcellularLocation>
        <location evidence="2 13">Cytoplasm</location>
    </subcellularLocation>
</comment>
<evidence type="ECO:0000256" key="4">
    <source>
        <dbReference type="ARBA" id="ARBA00008391"/>
    </source>
</evidence>
<evidence type="ECO:0000256" key="3">
    <source>
        <dbReference type="ARBA" id="ARBA00004669"/>
    </source>
</evidence>
<dbReference type="SUPFAM" id="SSF53271">
    <property type="entry name" value="PRTase-like"/>
    <property type="match status" value="1"/>
</dbReference>
<keyword evidence="12 13" id="KW-0460">Magnesium</keyword>
<comment type="catalytic activity">
    <reaction evidence="13">
        <text>IMP + diphosphate = hypoxanthine + 5-phospho-alpha-D-ribose 1-diphosphate</text>
        <dbReference type="Rhea" id="RHEA:17973"/>
        <dbReference type="ChEBI" id="CHEBI:17368"/>
        <dbReference type="ChEBI" id="CHEBI:33019"/>
        <dbReference type="ChEBI" id="CHEBI:58017"/>
        <dbReference type="ChEBI" id="CHEBI:58053"/>
        <dbReference type="EC" id="2.4.2.8"/>
    </reaction>
</comment>
<evidence type="ECO:0000256" key="1">
    <source>
        <dbReference type="ARBA" id="ARBA00001946"/>
    </source>
</evidence>
<evidence type="ECO:0000256" key="7">
    <source>
        <dbReference type="ARBA" id="ARBA00022676"/>
    </source>
</evidence>
<keyword evidence="8 13" id="KW-0808">Transferase</keyword>
<dbReference type="GO" id="GO:0046100">
    <property type="term" value="P:hypoxanthine metabolic process"/>
    <property type="evidence" value="ECO:0007669"/>
    <property type="project" value="TreeGrafter"/>
</dbReference>
<dbReference type="InterPro" id="IPR005904">
    <property type="entry name" value="Hxn_phspho_trans"/>
</dbReference>
<evidence type="ECO:0000259" key="14">
    <source>
        <dbReference type="Pfam" id="PF00156"/>
    </source>
</evidence>
<dbReference type="PANTHER" id="PTHR43340:SF1">
    <property type="entry name" value="HYPOXANTHINE PHOSPHORIBOSYLTRANSFERASE"/>
    <property type="match status" value="1"/>
</dbReference>
<dbReference type="NCBIfam" id="TIGR01203">
    <property type="entry name" value="HGPRTase"/>
    <property type="match status" value="1"/>
</dbReference>
<keyword evidence="10 13" id="KW-0660">Purine salvage</keyword>
<dbReference type="GO" id="GO:0000287">
    <property type="term" value="F:magnesium ion binding"/>
    <property type="evidence" value="ECO:0007669"/>
    <property type="project" value="TreeGrafter"/>
</dbReference>
<accession>A0A7S4K446</accession>
<keyword evidence="9 13" id="KW-0479">Metal-binding</keyword>
<keyword evidence="11 13" id="KW-0547">Nucleotide-binding</keyword>
<comment type="pathway">
    <text evidence="3 13">Purine metabolism; IMP biosynthesis via salvage pathway; IMP from hypoxanthine: step 1/1.</text>
</comment>
<dbReference type="GO" id="GO:0006166">
    <property type="term" value="P:purine ribonucleoside salvage"/>
    <property type="evidence" value="ECO:0007669"/>
    <property type="project" value="UniProtKB-KW"/>
</dbReference>
<dbReference type="UniPathway" id="UPA00591">
    <property type="reaction ID" value="UER00648"/>
</dbReference>
<reference evidence="15" key="1">
    <citation type="submission" date="2021-01" db="EMBL/GenBank/DDBJ databases">
        <authorList>
            <person name="Corre E."/>
            <person name="Pelletier E."/>
            <person name="Niang G."/>
            <person name="Scheremetjew M."/>
            <person name="Finn R."/>
            <person name="Kale V."/>
            <person name="Holt S."/>
            <person name="Cochrane G."/>
            <person name="Meng A."/>
            <person name="Brown T."/>
            <person name="Cohen L."/>
        </authorList>
    </citation>
    <scope>NUCLEOTIDE SEQUENCE</scope>
    <source>
        <strain evidence="15">CCMP 2712</strain>
    </source>
</reference>
<evidence type="ECO:0000256" key="11">
    <source>
        <dbReference type="ARBA" id="ARBA00022741"/>
    </source>
</evidence>
<dbReference type="PANTHER" id="PTHR43340">
    <property type="entry name" value="HYPOXANTHINE-GUANINE PHOSPHORIBOSYLTRANSFERASE"/>
    <property type="match status" value="1"/>
</dbReference>
<organism evidence="15">
    <name type="scientific">Guillardia theta</name>
    <name type="common">Cryptophyte</name>
    <name type="synonym">Cryptomonas phi</name>
    <dbReference type="NCBI Taxonomy" id="55529"/>
    <lineage>
        <taxon>Eukaryota</taxon>
        <taxon>Cryptophyceae</taxon>
        <taxon>Pyrenomonadales</taxon>
        <taxon>Geminigeraceae</taxon>
        <taxon>Guillardia</taxon>
    </lineage>
</organism>
<evidence type="ECO:0000256" key="2">
    <source>
        <dbReference type="ARBA" id="ARBA00004496"/>
    </source>
</evidence>
<proteinExistence type="inferred from homology"/>
<comment type="similarity">
    <text evidence="4 13">Belongs to the purine/pyrimidine phosphoribosyltransferase family.</text>
</comment>
<keyword evidence="7 13" id="KW-0328">Glycosyltransferase</keyword>
<dbReference type="GO" id="GO:0000166">
    <property type="term" value="F:nucleotide binding"/>
    <property type="evidence" value="ECO:0007669"/>
    <property type="project" value="UniProtKB-KW"/>
</dbReference>
<sequence>MSRKSEVSFPGFMDPSEIEDVMFTEEQIKQRVKELGEEISKEYTNSEKPLIVICTLKGATTFFADIVRSLHVDHIWEFMSFSSYGSGTTSSGAVQLVLDLKMDIKGRDVLVIEDILDTGNTLRYMLKQLNAREPRSIRTCVLLHKFEMTLPDITAEYIGWKIPNKFVVGYGLDYAQKYRGLPWIGVVAPWVYSKNKESKDDGSLNNGDVSLP</sequence>
<evidence type="ECO:0000256" key="12">
    <source>
        <dbReference type="ARBA" id="ARBA00022842"/>
    </source>
</evidence>
<dbReference type="InterPro" id="IPR050408">
    <property type="entry name" value="HGPRT"/>
</dbReference>
<evidence type="ECO:0000256" key="5">
    <source>
        <dbReference type="ARBA" id="ARBA00011895"/>
    </source>
</evidence>
<evidence type="ECO:0000256" key="8">
    <source>
        <dbReference type="ARBA" id="ARBA00022679"/>
    </source>
</evidence>
<evidence type="ECO:0000256" key="10">
    <source>
        <dbReference type="ARBA" id="ARBA00022726"/>
    </source>
</evidence>
<dbReference type="FunFam" id="3.40.50.2020:FF:000006">
    <property type="entry name" value="Hypoxanthine phosphoribosyltransferase"/>
    <property type="match status" value="1"/>
</dbReference>
<evidence type="ECO:0000256" key="13">
    <source>
        <dbReference type="RuleBase" id="RU364099"/>
    </source>
</evidence>
<dbReference type="InterPro" id="IPR000836">
    <property type="entry name" value="PRTase_dom"/>
</dbReference>
<dbReference type="EMBL" id="HBKN01012194">
    <property type="protein sequence ID" value="CAE2283414.1"/>
    <property type="molecule type" value="Transcribed_RNA"/>
</dbReference>
<feature type="domain" description="Phosphoribosyltransferase" evidence="14">
    <location>
        <begin position="27"/>
        <end position="174"/>
    </location>
</feature>
<dbReference type="Gene3D" id="3.40.50.2020">
    <property type="match status" value="1"/>
</dbReference>
<dbReference type="CDD" id="cd06223">
    <property type="entry name" value="PRTases_typeI"/>
    <property type="match status" value="1"/>
</dbReference>
<dbReference type="GO" id="GO:0006178">
    <property type="term" value="P:guanine salvage"/>
    <property type="evidence" value="ECO:0007669"/>
    <property type="project" value="TreeGrafter"/>
</dbReference>
<dbReference type="GO" id="GO:0032263">
    <property type="term" value="P:GMP salvage"/>
    <property type="evidence" value="ECO:0007669"/>
    <property type="project" value="TreeGrafter"/>
</dbReference>